<keyword evidence="2" id="KW-1185">Reference proteome</keyword>
<dbReference type="AlphaFoldDB" id="A0A6L9ED55"/>
<protein>
    <submittedName>
        <fullName evidence="1">Uncharacterized protein</fullName>
    </submittedName>
</protein>
<dbReference type="EMBL" id="WXYO01000005">
    <property type="protein sequence ID" value="NAS12665.1"/>
    <property type="molecule type" value="Genomic_DNA"/>
</dbReference>
<proteinExistence type="predicted"/>
<evidence type="ECO:0000313" key="2">
    <source>
        <dbReference type="Proteomes" id="UP000475249"/>
    </source>
</evidence>
<evidence type="ECO:0000313" key="1">
    <source>
        <dbReference type="EMBL" id="NAS12665.1"/>
    </source>
</evidence>
<reference evidence="1 2" key="1">
    <citation type="submission" date="2020-01" db="EMBL/GenBank/DDBJ databases">
        <title>Bacteria diversity of Porities sp.</title>
        <authorList>
            <person name="Wang G."/>
        </authorList>
    </citation>
    <scope>NUCLEOTIDE SEQUENCE [LARGE SCALE GENOMIC DNA]</scope>
    <source>
        <strain evidence="1 2">R33</strain>
    </source>
</reference>
<sequence length="98" mass="11699">MDRDKKEVIIGLKKLNSLLNEEGFSRNSSEIKNLIYAIEKDDLEIFKKNYNSNNIWGGAGSILDIDFRDFEKNKTKHDTLKQLKEYKKKVIKPFWKFW</sequence>
<comment type="caution">
    <text evidence="1">The sequence shown here is derived from an EMBL/GenBank/DDBJ whole genome shotgun (WGS) entry which is preliminary data.</text>
</comment>
<organism evidence="1 2">
    <name type="scientific">Poritiphilus flavus</name>
    <dbReference type="NCBI Taxonomy" id="2697053"/>
    <lineage>
        <taxon>Bacteria</taxon>
        <taxon>Pseudomonadati</taxon>
        <taxon>Bacteroidota</taxon>
        <taxon>Flavobacteriia</taxon>
        <taxon>Flavobacteriales</taxon>
        <taxon>Flavobacteriaceae</taxon>
        <taxon>Poritiphilus</taxon>
    </lineage>
</organism>
<gene>
    <name evidence="1" type="ORF">GTQ38_11670</name>
</gene>
<dbReference type="RefSeq" id="WP_161435695.1">
    <property type="nucleotide sequence ID" value="NZ_WXYO01000005.1"/>
</dbReference>
<accession>A0A6L9ED55</accession>
<dbReference type="Proteomes" id="UP000475249">
    <property type="component" value="Unassembled WGS sequence"/>
</dbReference>
<name>A0A6L9ED55_9FLAO</name>